<dbReference type="AlphaFoldDB" id="A0A8H8DCB6"/>
<comment type="caution">
    <text evidence="2">The sequence shown here is derived from an EMBL/GenBank/DDBJ whole genome shotgun (WGS) entry which is preliminary data.</text>
</comment>
<accession>A0A8H8DCB6</accession>
<dbReference type="OrthoDB" id="2159786at2759"/>
<feature type="compositionally biased region" description="Acidic residues" evidence="1">
    <location>
        <begin position="524"/>
        <end position="553"/>
    </location>
</feature>
<feature type="compositionally biased region" description="Basic and acidic residues" evidence="1">
    <location>
        <begin position="830"/>
        <end position="840"/>
    </location>
</feature>
<name>A0A8H8DCB6_9ASCO</name>
<evidence type="ECO:0000313" key="2">
    <source>
        <dbReference type="EMBL" id="KAG5420619.1"/>
    </source>
</evidence>
<sequence>MIFEDITDTDHKLRRTKRNTTQLISKYVELKKFETIYQASSSLRKRKLRHPEVKRYVLRLIHNEVHRRMKPEETFEVWHRSITEKEEDKSKQKGKRKKTKLGSHDQQFGNDQLIEEIYEFLDTSVPDDLNEDSSDLDLQVDDLDDDEEYDEYDIVSSVMLDQLSKEFDTRNSLTKTRFFIESSGLEIMPESNVTSTHAVLNQHINNINTLLHINILRRNWNVSYKLFCIMMRFPMVDIRQVWPLGIEILTQLGTMKTSLPATMNITKFFNYLNSFFTIGYRNTISIERSDRSSIAPAWRSGTRSLTPLYLITSLWHLFVQQEYEQILNKILELILEPPYHREGVLYFMVALCHLCQCCTAVNHFALQHDLDKFNDTGATYRSMKECLNLLNLNWSKIEANVKKCKEFGFELPALELKSQWEMIVDKLHEADSSIERGKLATNETTVVDTIPDIMERDDWNEIESDQDDMSPPLDTSTQNKRDYHSETVFDHENDYNADDDWSQIHSDSEGEEHSEKRPDKAVEEETDTLVDDNNEWGEISSDSEQEQEMGEELNDTQKIIQTEIPTQQDLSDELVDTQKIDTKSLRNETPTQHDNVIFNGDRTMPIQQDNDDVAELDQDMDFDMDFDMDDDWGQIDSDPEDDEATDQKGSISYSSFGEGLNGWSSPRGDEHNRVNVSESVKQVDDSVLSSQGEENKPDYELKWSQTDGSEVETGSFGGNQNEKLVDRTFDEDGTLDKHSSVKLANKTELQDNGFGLEWSQIGDEDISVNSSPMHMRSQEPSLSKEPNNGLSAVSDEESRMTNDDWDLEWSQIDDDELPSDNDQETFTSHIGDEEKARRLESSGTDYAPSLGSLSTSNSNHASNTGNSSNLLTPSASADDSIEDSLVSSFDHRRNSIELHQRRLKSDEKWKSKNKHKRKRDRQLKKDLKVRKQLHRKERKQKYNRKQNKAKGKRGLIK</sequence>
<gene>
    <name evidence="2" type="ORF">I9W82_002500</name>
</gene>
<feature type="compositionally biased region" description="Acidic residues" evidence="1">
    <location>
        <begin position="609"/>
        <end position="644"/>
    </location>
</feature>
<dbReference type="GO" id="GO:0017025">
    <property type="term" value="F:TBP-class protein binding"/>
    <property type="evidence" value="ECO:0007669"/>
    <property type="project" value="TreeGrafter"/>
</dbReference>
<dbReference type="GO" id="GO:0042790">
    <property type="term" value="P:nucleolar large rRNA transcription by RNA polymerase I"/>
    <property type="evidence" value="ECO:0007669"/>
    <property type="project" value="TreeGrafter"/>
</dbReference>
<dbReference type="GeneID" id="93651129"/>
<organism evidence="2 3">
    <name type="scientific">Candida metapsilosis</name>
    <dbReference type="NCBI Taxonomy" id="273372"/>
    <lineage>
        <taxon>Eukaryota</taxon>
        <taxon>Fungi</taxon>
        <taxon>Dikarya</taxon>
        <taxon>Ascomycota</taxon>
        <taxon>Saccharomycotina</taxon>
        <taxon>Pichiomycetes</taxon>
        <taxon>Debaryomycetaceae</taxon>
        <taxon>Candida/Lodderomyces clade</taxon>
        <taxon>Candida</taxon>
    </lineage>
</organism>
<feature type="compositionally biased region" description="Polar residues" evidence="1">
    <location>
        <begin position="851"/>
        <end position="877"/>
    </location>
</feature>
<protein>
    <submittedName>
        <fullName evidence="2">RRN11</fullName>
    </submittedName>
</protein>
<evidence type="ECO:0000313" key="3">
    <source>
        <dbReference type="Proteomes" id="UP000669133"/>
    </source>
</evidence>
<feature type="compositionally biased region" description="Basic and acidic residues" evidence="1">
    <location>
        <begin position="889"/>
        <end position="910"/>
    </location>
</feature>
<evidence type="ECO:0000256" key="1">
    <source>
        <dbReference type="SAM" id="MobiDB-lite"/>
    </source>
</evidence>
<proteinExistence type="predicted"/>
<reference evidence="2 3" key="1">
    <citation type="submission" date="2020-12" db="EMBL/GenBank/DDBJ databases">
        <title>Effect of drift, selection, and recombination on the evolution of hybrid genomes in Candida yeast pathogens.</title>
        <authorList>
            <person name="Mixao V."/>
            <person name="Ksiezopolska E."/>
            <person name="Saus E."/>
            <person name="Boekhout T."/>
            <person name="Gacser A."/>
            <person name="Gabaldon T."/>
        </authorList>
    </citation>
    <scope>NUCLEOTIDE SEQUENCE [LARGE SCALE GENOMIC DNA]</scope>
    <source>
        <strain evidence="2 3">BP57</strain>
    </source>
</reference>
<dbReference type="Proteomes" id="UP000669133">
    <property type="component" value="Unassembled WGS sequence"/>
</dbReference>
<dbReference type="GO" id="GO:0070860">
    <property type="term" value="C:RNA polymerase I core factor complex"/>
    <property type="evidence" value="ECO:0007669"/>
    <property type="project" value="TreeGrafter"/>
</dbReference>
<dbReference type="InterPro" id="IPR053029">
    <property type="entry name" value="RNA_pol_I-specific_init_factor"/>
</dbReference>
<feature type="compositionally biased region" description="Acidic residues" evidence="1">
    <location>
        <begin position="803"/>
        <end position="823"/>
    </location>
</feature>
<dbReference type="EMBL" id="JAEOAQ010000002">
    <property type="protein sequence ID" value="KAG5420619.1"/>
    <property type="molecule type" value="Genomic_DNA"/>
</dbReference>
<dbReference type="InterPro" id="IPR007224">
    <property type="entry name" value="TIF_Rrn11"/>
</dbReference>
<dbReference type="PANTHER" id="PTHR28244:SF1">
    <property type="entry name" value="RNA POLYMERASE I-SPECIFIC TRANSCRIPTION INITIATION FACTOR RRN11"/>
    <property type="match status" value="1"/>
</dbReference>
<feature type="region of interest" description="Disordered" evidence="1">
    <location>
        <begin position="766"/>
        <end position="957"/>
    </location>
</feature>
<dbReference type="Pfam" id="PF04090">
    <property type="entry name" value="Rrn11"/>
    <property type="match status" value="1"/>
</dbReference>
<keyword evidence="3" id="KW-1185">Reference proteome</keyword>
<feature type="region of interest" description="Disordered" evidence="1">
    <location>
        <begin position="86"/>
        <end position="105"/>
    </location>
</feature>
<feature type="region of interest" description="Disordered" evidence="1">
    <location>
        <begin position="581"/>
        <end position="725"/>
    </location>
</feature>
<dbReference type="GO" id="GO:0001181">
    <property type="term" value="F:RNA polymerase I general transcription initiation factor activity"/>
    <property type="evidence" value="ECO:0007669"/>
    <property type="project" value="InterPro"/>
</dbReference>
<feature type="compositionally biased region" description="Basic residues" evidence="1">
    <location>
        <begin position="911"/>
        <end position="957"/>
    </location>
</feature>
<feature type="compositionally biased region" description="Basic residues" evidence="1">
    <location>
        <begin position="92"/>
        <end position="101"/>
    </location>
</feature>
<feature type="region of interest" description="Disordered" evidence="1">
    <location>
        <begin position="455"/>
        <end position="479"/>
    </location>
</feature>
<dbReference type="GO" id="GO:0001164">
    <property type="term" value="F:RNA polymerase I core promoter sequence-specific DNA binding"/>
    <property type="evidence" value="ECO:0007669"/>
    <property type="project" value="InterPro"/>
</dbReference>
<feature type="compositionally biased region" description="Basic and acidic residues" evidence="1">
    <location>
        <begin position="506"/>
        <end position="523"/>
    </location>
</feature>
<dbReference type="PANTHER" id="PTHR28244">
    <property type="entry name" value="RNA POLYMERASE I-SPECIFIC TRANSCRIPTION INITIATION FACTOR RRN11"/>
    <property type="match status" value="1"/>
</dbReference>
<feature type="compositionally biased region" description="Polar residues" evidence="1">
    <location>
        <begin position="767"/>
        <end position="791"/>
    </location>
</feature>
<dbReference type="RefSeq" id="XP_067549735.1">
    <property type="nucleotide sequence ID" value="XM_067691363.1"/>
</dbReference>
<feature type="region of interest" description="Disordered" evidence="1">
    <location>
        <begin position="492"/>
        <end position="553"/>
    </location>
</feature>